<evidence type="ECO:0000256" key="1">
    <source>
        <dbReference type="SAM" id="MobiDB-lite"/>
    </source>
</evidence>
<dbReference type="InterPro" id="IPR014509">
    <property type="entry name" value="YjdF-like"/>
</dbReference>
<feature type="transmembrane region" description="Helical" evidence="2">
    <location>
        <begin position="113"/>
        <end position="131"/>
    </location>
</feature>
<dbReference type="Pfam" id="PF09997">
    <property type="entry name" value="DUF2238"/>
    <property type="match status" value="1"/>
</dbReference>
<proteinExistence type="predicted"/>
<feature type="transmembrane region" description="Helical" evidence="2">
    <location>
        <begin position="73"/>
        <end position="93"/>
    </location>
</feature>
<evidence type="ECO:0000313" key="4">
    <source>
        <dbReference type="Proteomes" id="UP000053157"/>
    </source>
</evidence>
<dbReference type="AlphaFoldDB" id="A0A0W1SNE7"/>
<keyword evidence="4" id="KW-1185">Reference proteome</keyword>
<organism evidence="3 4">
    <name type="scientific">Haloferax profundi</name>
    <dbReference type="NCBI Taxonomy" id="1544718"/>
    <lineage>
        <taxon>Archaea</taxon>
        <taxon>Methanobacteriati</taxon>
        <taxon>Methanobacteriota</taxon>
        <taxon>Stenosarchaea group</taxon>
        <taxon>Halobacteria</taxon>
        <taxon>Halobacteriales</taxon>
        <taxon>Haloferacaceae</taxon>
        <taxon>Haloferax</taxon>
    </lineage>
</organism>
<gene>
    <name evidence="3" type="ORF">AUR66_13030</name>
</gene>
<dbReference type="OrthoDB" id="313603at2157"/>
<dbReference type="RefSeq" id="WP_058571969.1">
    <property type="nucleotide sequence ID" value="NZ_LOPV01000153.1"/>
</dbReference>
<keyword evidence="2" id="KW-0812">Transmembrane</keyword>
<keyword evidence="2" id="KW-0472">Membrane</keyword>
<feature type="compositionally biased region" description="Basic and acidic residues" evidence="1">
    <location>
        <begin position="163"/>
        <end position="185"/>
    </location>
</feature>
<feature type="transmembrane region" description="Helical" evidence="2">
    <location>
        <begin position="12"/>
        <end position="33"/>
    </location>
</feature>
<feature type="compositionally biased region" description="Polar residues" evidence="1">
    <location>
        <begin position="138"/>
        <end position="151"/>
    </location>
</feature>
<reference evidence="3 4" key="1">
    <citation type="submission" date="2015-12" db="EMBL/GenBank/DDBJ databases">
        <title>Haloferax profundi sp. nov. isolated from the Discovery deep brine-seawater interface in the Red Sea.</title>
        <authorList>
            <person name="Zhang G."/>
            <person name="Stingl U."/>
            <person name="Rashid M."/>
        </authorList>
    </citation>
    <scope>NUCLEOTIDE SEQUENCE [LARGE SCALE GENOMIC DNA]</scope>
    <source>
        <strain evidence="3 4">SB29</strain>
    </source>
</reference>
<feature type="region of interest" description="Disordered" evidence="1">
    <location>
        <begin position="138"/>
        <end position="185"/>
    </location>
</feature>
<dbReference type="EMBL" id="LOPV01000153">
    <property type="protein sequence ID" value="KTG27815.1"/>
    <property type="molecule type" value="Genomic_DNA"/>
</dbReference>
<comment type="caution">
    <text evidence="3">The sequence shown here is derived from an EMBL/GenBank/DDBJ whole genome shotgun (WGS) entry which is preliminary data.</text>
</comment>
<keyword evidence="2" id="KW-1133">Transmembrane helix</keyword>
<accession>A0A0W1SNE7</accession>
<sequence length="185" mass="20634">MSRVSLSREPWLWAFVGLWALFVSVLHFGGLAYGIYTQIWWWDLLTHSLSGFGVAGVLFLVFPRTFDGNRAPVVVAGIIFAIGAGFELYEYLFKDFWYGWSAAYYLEDTATDLVVDVLGALAFVVLVDGIVRFTSETQYRPESQPPSTHANIRSDGGDTSVRSADDTCSRDDDARSPDDDAPSRR</sequence>
<dbReference type="Proteomes" id="UP000053157">
    <property type="component" value="Unassembled WGS sequence"/>
</dbReference>
<evidence type="ECO:0000256" key="2">
    <source>
        <dbReference type="SAM" id="Phobius"/>
    </source>
</evidence>
<name>A0A0W1SNE7_9EURY</name>
<feature type="transmembrane region" description="Helical" evidence="2">
    <location>
        <begin position="39"/>
        <end position="61"/>
    </location>
</feature>
<evidence type="ECO:0000313" key="3">
    <source>
        <dbReference type="EMBL" id="KTG27815.1"/>
    </source>
</evidence>
<protein>
    <submittedName>
        <fullName evidence="3">Uncharacterized protein</fullName>
    </submittedName>
</protein>